<proteinExistence type="predicted"/>
<evidence type="ECO:0000313" key="2">
    <source>
        <dbReference type="Proteomes" id="UP001205601"/>
    </source>
</evidence>
<comment type="caution">
    <text evidence="1">The sequence shown here is derived from an EMBL/GenBank/DDBJ whole genome shotgun (WGS) entry which is preliminary data.</text>
</comment>
<protein>
    <submittedName>
        <fullName evidence="1">Uncharacterized protein</fullName>
    </submittedName>
</protein>
<evidence type="ECO:0000313" key="1">
    <source>
        <dbReference type="EMBL" id="MCT8331431.1"/>
    </source>
</evidence>
<dbReference type="RefSeq" id="WP_261497341.1">
    <property type="nucleotide sequence ID" value="NZ_JAOCQF010000004.1"/>
</dbReference>
<organism evidence="1 2">
    <name type="scientific">Albidovulum sediminis</name>
    <dbReference type="NCBI Taxonomy" id="3066345"/>
    <lineage>
        <taxon>Bacteria</taxon>
        <taxon>Pseudomonadati</taxon>
        <taxon>Pseudomonadota</taxon>
        <taxon>Alphaproteobacteria</taxon>
        <taxon>Rhodobacterales</taxon>
        <taxon>Paracoccaceae</taxon>
        <taxon>Albidovulum</taxon>
    </lineage>
</organism>
<accession>A0ABT2NRA3</accession>
<gene>
    <name evidence="1" type="ORF">N5I32_18080</name>
</gene>
<dbReference type="EMBL" id="JAOCQF010000004">
    <property type="protein sequence ID" value="MCT8331431.1"/>
    <property type="molecule type" value="Genomic_DNA"/>
</dbReference>
<sequence>MYRWIILLLALAAGAAWLTKPGEAEFDDMLRARLEHQIATQDVDAEGDPIAAIALVTCKLRPSGCFKLVREGLEVTVEDRVLFTRIRADGFGKRTVCTGAFTRLWCRDVTAEG</sequence>
<keyword evidence="2" id="KW-1185">Reference proteome</keyword>
<dbReference type="Proteomes" id="UP001205601">
    <property type="component" value="Unassembled WGS sequence"/>
</dbReference>
<reference evidence="2" key="1">
    <citation type="submission" date="2023-07" db="EMBL/GenBank/DDBJ databases">
        <title>Defluviimonas sediminis sp. nov., isolated from mangrove sediment.</title>
        <authorList>
            <person name="Liu L."/>
            <person name="Li J."/>
            <person name="Huang Y."/>
            <person name="Pan J."/>
            <person name="Li M."/>
        </authorList>
    </citation>
    <scope>NUCLEOTIDE SEQUENCE [LARGE SCALE GENOMIC DNA]</scope>
    <source>
        <strain evidence="2">FT324</strain>
    </source>
</reference>
<name>A0ABT2NRA3_9RHOB</name>